<dbReference type="OrthoDB" id="9799092at2"/>
<dbReference type="CDD" id="cd04301">
    <property type="entry name" value="NAT_SF"/>
    <property type="match status" value="1"/>
</dbReference>
<evidence type="ECO:0000256" key="1">
    <source>
        <dbReference type="ARBA" id="ARBA00022679"/>
    </source>
</evidence>
<dbReference type="EMBL" id="CAACVJ010000045">
    <property type="protein sequence ID" value="VEP12202.1"/>
    <property type="molecule type" value="Genomic_DNA"/>
</dbReference>
<proteinExistence type="predicted"/>
<gene>
    <name evidence="4" type="ORF">H1P_1390012</name>
</gene>
<sequence>MDKKLNFTIRKANNSEDDLIARHFYQLWLDNNVSPDSIRADWQRDTIDFIVKARQNLSFQAFVATVEDRVIGSVSCQLFAGLYPTPFKSDFRHYGYIWNVYVEADYRRQGIATKLTKKAIAYLYTLNCTHAILHASPHGKRVYESLGFVPKNEMILELTAGN</sequence>
<name>A0A563VLB2_9CYAN</name>
<dbReference type="GO" id="GO:0016747">
    <property type="term" value="F:acyltransferase activity, transferring groups other than amino-acyl groups"/>
    <property type="evidence" value="ECO:0007669"/>
    <property type="project" value="InterPro"/>
</dbReference>
<keyword evidence="2" id="KW-0012">Acyltransferase</keyword>
<dbReference type="SUPFAM" id="SSF55729">
    <property type="entry name" value="Acyl-CoA N-acyltransferases (Nat)"/>
    <property type="match status" value="1"/>
</dbReference>
<feature type="domain" description="N-acetyltransferase" evidence="3">
    <location>
        <begin position="7"/>
        <end position="162"/>
    </location>
</feature>
<dbReference type="PANTHER" id="PTHR43420">
    <property type="entry name" value="ACETYLTRANSFERASE"/>
    <property type="match status" value="1"/>
</dbReference>
<dbReference type="InterPro" id="IPR016181">
    <property type="entry name" value="Acyl_CoA_acyltransferase"/>
</dbReference>
<dbReference type="RefSeq" id="WP_144870141.1">
    <property type="nucleotide sequence ID" value="NZ_LR213891.1"/>
</dbReference>
<dbReference type="PANTHER" id="PTHR43420:SF12">
    <property type="entry name" value="N-ACETYLTRANSFERASE DOMAIN-CONTAINING PROTEIN"/>
    <property type="match status" value="1"/>
</dbReference>
<dbReference type="AlphaFoldDB" id="A0A563VLB2"/>
<protein>
    <submittedName>
        <fullName evidence="4">Putative Acetyltransferase</fullName>
    </submittedName>
</protein>
<reference evidence="4 5" key="1">
    <citation type="submission" date="2019-01" db="EMBL/GenBank/DDBJ databases">
        <authorList>
            <person name="Brito A."/>
        </authorList>
    </citation>
    <scope>NUCLEOTIDE SEQUENCE [LARGE SCALE GENOMIC DNA]</scope>
    <source>
        <strain evidence="4">1</strain>
    </source>
</reference>
<dbReference type="InterPro" id="IPR000182">
    <property type="entry name" value="GNAT_dom"/>
</dbReference>
<evidence type="ECO:0000259" key="3">
    <source>
        <dbReference type="PROSITE" id="PS51186"/>
    </source>
</evidence>
<accession>A0A563VLB2</accession>
<dbReference type="InterPro" id="IPR050680">
    <property type="entry name" value="YpeA/RimI_acetyltransf"/>
</dbReference>
<keyword evidence="1 4" id="KW-0808">Transferase</keyword>
<evidence type="ECO:0000256" key="2">
    <source>
        <dbReference type="ARBA" id="ARBA00023315"/>
    </source>
</evidence>
<dbReference type="Gene3D" id="3.40.630.30">
    <property type="match status" value="1"/>
</dbReference>
<dbReference type="PROSITE" id="PS51186">
    <property type="entry name" value="GNAT"/>
    <property type="match status" value="1"/>
</dbReference>
<keyword evidence="5" id="KW-1185">Reference proteome</keyword>
<organism evidence="4 5">
    <name type="scientific">Hyella patelloides LEGE 07179</name>
    <dbReference type="NCBI Taxonomy" id="945734"/>
    <lineage>
        <taxon>Bacteria</taxon>
        <taxon>Bacillati</taxon>
        <taxon>Cyanobacteriota</taxon>
        <taxon>Cyanophyceae</taxon>
        <taxon>Pleurocapsales</taxon>
        <taxon>Hyellaceae</taxon>
        <taxon>Hyella</taxon>
    </lineage>
</organism>
<dbReference type="Pfam" id="PF00583">
    <property type="entry name" value="Acetyltransf_1"/>
    <property type="match status" value="1"/>
</dbReference>
<evidence type="ECO:0000313" key="5">
    <source>
        <dbReference type="Proteomes" id="UP000320055"/>
    </source>
</evidence>
<evidence type="ECO:0000313" key="4">
    <source>
        <dbReference type="EMBL" id="VEP12202.1"/>
    </source>
</evidence>
<dbReference type="Proteomes" id="UP000320055">
    <property type="component" value="Unassembled WGS sequence"/>
</dbReference>